<evidence type="ECO:0000313" key="3">
    <source>
        <dbReference type="Proteomes" id="UP001221898"/>
    </source>
</evidence>
<dbReference type="AlphaFoldDB" id="A0AAD7WUA3"/>
<gene>
    <name evidence="2" type="ORF">AAFF_G00251740</name>
</gene>
<keyword evidence="3" id="KW-1185">Reference proteome</keyword>
<feature type="region of interest" description="Disordered" evidence="1">
    <location>
        <begin position="1"/>
        <end position="26"/>
    </location>
</feature>
<evidence type="ECO:0000313" key="2">
    <source>
        <dbReference type="EMBL" id="KAJ8408539.1"/>
    </source>
</evidence>
<dbReference type="Proteomes" id="UP001221898">
    <property type="component" value="Unassembled WGS sequence"/>
</dbReference>
<dbReference type="EMBL" id="JAINUG010000034">
    <property type="protein sequence ID" value="KAJ8408539.1"/>
    <property type="molecule type" value="Genomic_DNA"/>
</dbReference>
<proteinExistence type="predicted"/>
<comment type="caution">
    <text evidence="2">The sequence shown here is derived from an EMBL/GenBank/DDBJ whole genome shotgun (WGS) entry which is preliminary data.</text>
</comment>
<name>A0AAD7WUA3_9TELE</name>
<evidence type="ECO:0000256" key="1">
    <source>
        <dbReference type="SAM" id="MobiDB-lite"/>
    </source>
</evidence>
<feature type="region of interest" description="Disordered" evidence="1">
    <location>
        <begin position="82"/>
        <end position="101"/>
    </location>
</feature>
<organism evidence="2 3">
    <name type="scientific">Aldrovandia affinis</name>
    <dbReference type="NCBI Taxonomy" id="143900"/>
    <lineage>
        <taxon>Eukaryota</taxon>
        <taxon>Metazoa</taxon>
        <taxon>Chordata</taxon>
        <taxon>Craniata</taxon>
        <taxon>Vertebrata</taxon>
        <taxon>Euteleostomi</taxon>
        <taxon>Actinopterygii</taxon>
        <taxon>Neopterygii</taxon>
        <taxon>Teleostei</taxon>
        <taxon>Notacanthiformes</taxon>
        <taxon>Halosauridae</taxon>
        <taxon>Aldrovandia</taxon>
    </lineage>
</organism>
<accession>A0AAD7WUA3</accession>
<reference evidence="2" key="1">
    <citation type="journal article" date="2023" name="Science">
        <title>Genome structures resolve the early diversification of teleost fishes.</title>
        <authorList>
            <person name="Parey E."/>
            <person name="Louis A."/>
            <person name="Montfort J."/>
            <person name="Bouchez O."/>
            <person name="Roques C."/>
            <person name="Iampietro C."/>
            <person name="Lluch J."/>
            <person name="Castinel A."/>
            <person name="Donnadieu C."/>
            <person name="Desvignes T."/>
            <person name="Floi Bucao C."/>
            <person name="Jouanno E."/>
            <person name="Wen M."/>
            <person name="Mejri S."/>
            <person name="Dirks R."/>
            <person name="Jansen H."/>
            <person name="Henkel C."/>
            <person name="Chen W.J."/>
            <person name="Zahm M."/>
            <person name="Cabau C."/>
            <person name="Klopp C."/>
            <person name="Thompson A.W."/>
            <person name="Robinson-Rechavi M."/>
            <person name="Braasch I."/>
            <person name="Lecointre G."/>
            <person name="Bobe J."/>
            <person name="Postlethwait J.H."/>
            <person name="Berthelot C."/>
            <person name="Roest Crollius H."/>
            <person name="Guiguen Y."/>
        </authorList>
    </citation>
    <scope>NUCLEOTIDE SEQUENCE</scope>
    <source>
        <strain evidence="2">NC1722</strain>
    </source>
</reference>
<protein>
    <submittedName>
        <fullName evidence="2">Uncharacterized protein</fullName>
    </submittedName>
</protein>
<sequence>MATVGKCKKPPQFPTAEKPSRHFTPPTLRLNREIAPLTSLGPLWQGLGGVRPAASASGLRRHGGAVETGTVCAPQIRGVKTQAALTDKRHGERTARRHNAG</sequence>